<comment type="function">
    <text evidence="1">Transcriptional repressor of xylose-utilizing enzymes.</text>
</comment>
<dbReference type="PANTHER" id="PTHR18964:SF149">
    <property type="entry name" value="BIFUNCTIONAL UDP-N-ACETYLGLUCOSAMINE 2-EPIMERASE_N-ACETYLMANNOSAMINE KINASE"/>
    <property type="match status" value="1"/>
</dbReference>
<keyword evidence="3" id="KW-0119">Carbohydrate metabolism</keyword>
<evidence type="ECO:0000313" key="4">
    <source>
        <dbReference type="EMBL" id="QJD85564.1"/>
    </source>
</evidence>
<evidence type="ECO:0000256" key="3">
    <source>
        <dbReference type="ARBA" id="ARBA00022629"/>
    </source>
</evidence>
<protein>
    <submittedName>
        <fullName evidence="4">ROK family protein</fullName>
    </submittedName>
</protein>
<dbReference type="InterPro" id="IPR043129">
    <property type="entry name" value="ATPase_NBD"/>
</dbReference>
<dbReference type="Gene3D" id="1.10.10.10">
    <property type="entry name" value="Winged helix-like DNA-binding domain superfamily/Winged helix DNA-binding domain"/>
    <property type="match status" value="1"/>
</dbReference>
<keyword evidence="3" id="KW-0859">Xylose metabolism</keyword>
<dbReference type="KEGG" id="cheb:HH215_21860"/>
<dbReference type="GO" id="GO:0042732">
    <property type="term" value="P:D-xylose metabolic process"/>
    <property type="evidence" value="ECO:0007669"/>
    <property type="project" value="UniProtKB-KW"/>
</dbReference>
<dbReference type="Pfam" id="PF00480">
    <property type="entry name" value="ROK"/>
    <property type="match status" value="1"/>
</dbReference>
<name>A0A7Z2ZN01_9BACL</name>
<dbReference type="InterPro" id="IPR000600">
    <property type="entry name" value="ROK"/>
</dbReference>
<dbReference type="AlphaFoldDB" id="A0A7Z2ZN01"/>
<evidence type="ECO:0000313" key="5">
    <source>
        <dbReference type="Proteomes" id="UP000502248"/>
    </source>
</evidence>
<sequence length="343" mass="37645">MNELPATPKEMKNVILSGIRAALLTLGSATKAELSRQLGISFPTTSKFLAQMEQEGELIQVGIDDSSGGRRAMRYAYNPEYMLGLAIFLEQSETNFAVFNSVGEVKEQGKTSSVLRDDIHSLTKLIEEIIVQYPKIGSLAIGVPGAVNHGRIIHIPDYEQFHLFDLKGTLEERFSIPVVVENDMNAAVLGYYDNMNNKDNPSLIYLYFGKNGPGAGILINGVVVRGSTFFSGEVSFVPLYDHLNFQQALTEGTGVEKIKLREQGIDAVSRLIATCTAVINPHTIIFCHDEVNETILNGIAARSAAYIPAEHLPRLAMSDWEQDYLNGLRNLGLDLLISAPATK</sequence>
<proteinExistence type="inferred from homology"/>
<evidence type="ECO:0000256" key="2">
    <source>
        <dbReference type="ARBA" id="ARBA00006479"/>
    </source>
</evidence>
<dbReference type="PANTHER" id="PTHR18964">
    <property type="entry name" value="ROK (REPRESSOR, ORF, KINASE) FAMILY"/>
    <property type="match status" value="1"/>
</dbReference>
<comment type="similarity">
    <text evidence="2">Belongs to the ROK (NagC/XylR) family.</text>
</comment>
<dbReference type="SUPFAM" id="SSF53067">
    <property type="entry name" value="Actin-like ATPase domain"/>
    <property type="match status" value="1"/>
</dbReference>
<organism evidence="4 5">
    <name type="scientific">Cohnella herbarum</name>
    <dbReference type="NCBI Taxonomy" id="2728023"/>
    <lineage>
        <taxon>Bacteria</taxon>
        <taxon>Bacillati</taxon>
        <taxon>Bacillota</taxon>
        <taxon>Bacilli</taxon>
        <taxon>Bacillales</taxon>
        <taxon>Paenibacillaceae</taxon>
        <taxon>Cohnella</taxon>
    </lineage>
</organism>
<dbReference type="Proteomes" id="UP000502248">
    <property type="component" value="Chromosome"/>
</dbReference>
<reference evidence="4 5" key="1">
    <citation type="submission" date="2020-04" db="EMBL/GenBank/DDBJ databases">
        <title>Genome sequencing of novel species.</title>
        <authorList>
            <person name="Heo J."/>
            <person name="Kim S.-J."/>
            <person name="Kim J.-S."/>
            <person name="Hong S.-B."/>
            <person name="Kwon S.-W."/>
        </authorList>
    </citation>
    <scope>NUCLEOTIDE SEQUENCE [LARGE SCALE GENOMIC DNA]</scope>
    <source>
        <strain evidence="4 5">MFER-1</strain>
    </source>
</reference>
<dbReference type="InterPro" id="IPR036390">
    <property type="entry name" value="WH_DNA-bd_sf"/>
</dbReference>
<evidence type="ECO:0000256" key="1">
    <source>
        <dbReference type="ARBA" id="ARBA00002486"/>
    </source>
</evidence>
<dbReference type="SUPFAM" id="SSF46785">
    <property type="entry name" value="Winged helix' DNA-binding domain"/>
    <property type="match status" value="1"/>
</dbReference>
<keyword evidence="5" id="KW-1185">Reference proteome</keyword>
<accession>A0A7Z2ZN01</accession>
<dbReference type="EMBL" id="CP051680">
    <property type="protein sequence ID" value="QJD85564.1"/>
    <property type="molecule type" value="Genomic_DNA"/>
</dbReference>
<dbReference type="Gene3D" id="3.30.420.40">
    <property type="match status" value="2"/>
</dbReference>
<dbReference type="InterPro" id="IPR036388">
    <property type="entry name" value="WH-like_DNA-bd_sf"/>
</dbReference>
<dbReference type="CDD" id="cd23763">
    <property type="entry name" value="ASKHA_ATPase_ROK"/>
    <property type="match status" value="1"/>
</dbReference>
<gene>
    <name evidence="4" type="ORF">HH215_21860</name>
</gene>
<dbReference type="RefSeq" id="WP_169281824.1">
    <property type="nucleotide sequence ID" value="NZ_CP051680.1"/>
</dbReference>